<dbReference type="Proteomes" id="UP000298390">
    <property type="component" value="Unassembled WGS sequence"/>
</dbReference>
<feature type="region of interest" description="Disordered" evidence="1">
    <location>
        <begin position="90"/>
        <end position="208"/>
    </location>
</feature>
<dbReference type="AlphaFoldDB" id="A0A4Y9Y9Q4"/>
<proteinExistence type="predicted"/>
<dbReference type="EMBL" id="SEKV01000419">
    <property type="protein sequence ID" value="TFY57559.1"/>
    <property type="molecule type" value="Genomic_DNA"/>
</dbReference>
<organism evidence="2 3">
    <name type="scientific">Rhodofomes roseus</name>
    <dbReference type="NCBI Taxonomy" id="34475"/>
    <lineage>
        <taxon>Eukaryota</taxon>
        <taxon>Fungi</taxon>
        <taxon>Dikarya</taxon>
        <taxon>Basidiomycota</taxon>
        <taxon>Agaricomycotina</taxon>
        <taxon>Agaricomycetes</taxon>
        <taxon>Polyporales</taxon>
        <taxon>Rhodofomes</taxon>
    </lineage>
</organism>
<evidence type="ECO:0000313" key="3">
    <source>
        <dbReference type="Proteomes" id="UP000298390"/>
    </source>
</evidence>
<evidence type="ECO:0000313" key="2">
    <source>
        <dbReference type="EMBL" id="TFY57559.1"/>
    </source>
</evidence>
<feature type="region of interest" description="Disordered" evidence="1">
    <location>
        <begin position="1"/>
        <end position="53"/>
    </location>
</feature>
<evidence type="ECO:0000256" key="1">
    <source>
        <dbReference type="SAM" id="MobiDB-lite"/>
    </source>
</evidence>
<feature type="compositionally biased region" description="Basic and acidic residues" evidence="1">
    <location>
        <begin position="159"/>
        <end position="173"/>
    </location>
</feature>
<reference evidence="2 3" key="1">
    <citation type="submission" date="2019-01" db="EMBL/GenBank/DDBJ databases">
        <title>Genome sequencing of the rare red list fungi Fomitopsis rosea.</title>
        <authorList>
            <person name="Buettner E."/>
            <person name="Kellner H."/>
        </authorList>
    </citation>
    <scope>NUCLEOTIDE SEQUENCE [LARGE SCALE GENOMIC DNA]</scope>
    <source>
        <strain evidence="2 3">DSM 105464</strain>
    </source>
</reference>
<accession>A0A4Y9Y9Q4</accession>
<feature type="compositionally biased region" description="Low complexity" evidence="1">
    <location>
        <begin position="7"/>
        <end position="53"/>
    </location>
</feature>
<feature type="compositionally biased region" description="Low complexity" evidence="1">
    <location>
        <begin position="94"/>
        <end position="106"/>
    </location>
</feature>
<comment type="caution">
    <text evidence="2">The sequence shown here is derived from an EMBL/GenBank/DDBJ whole genome shotgun (WGS) entry which is preliminary data.</text>
</comment>
<gene>
    <name evidence="2" type="ORF">EVJ58_g6954</name>
</gene>
<sequence length="208" mass="22061">MPSNTHNSGNNGDRNASNNNNNNNSNNNNNNNDNNTGNNGRNENNNGNNNATSGGRSFLHIAVDYLRRFNTRASAQREAAVALNRSAAAQNAQAGPSSGRPRSSAPNTIVSEISGGPQRTVPRRQAARSAAPPPYPSSRPSGPGGANRIPDRQPGASSLRREHAFYGESDLPRAMRLNAAEPRAPSTPSSSRVDVRTSIEQWECGGAH</sequence>
<name>A0A4Y9Y9Q4_9APHY</name>
<protein>
    <submittedName>
        <fullName evidence="2">Uncharacterized protein</fullName>
    </submittedName>
</protein>